<dbReference type="Pfam" id="PF06081">
    <property type="entry name" value="ArAE_1"/>
    <property type="match status" value="1"/>
</dbReference>
<dbReference type="RefSeq" id="WP_046444852.1">
    <property type="nucleotide sequence ID" value="NZ_LAYJ01000133.1"/>
</dbReference>
<keyword evidence="2" id="KW-1003">Cell membrane</keyword>
<keyword evidence="4 6" id="KW-1133">Transmembrane helix</keyword>
<dbReference type="OrthoDB" id="1653617at2"/>
<evidence type="ECO:0000313" key="8">
    <source>
        <dbReference type="Proteomes" id="UP000034076"/>
    </source>
</evidence>
<comment type="caution">
    <text evidence="7">The sequence shown here is derived from an EMBL/GenBank/DDBJ whole genome shotgun (WGS) entry which is preliminary data.</text>
</comment>
<feature type="transmembrane region" description="Helical" evidence="6">
    <location>
        <begin position="111"/>
        <end position="130"/>
    </location>
</feature>
<feature type="transmembrane region" description="Helical" evidence="6">
    <location>
        <begin position="56"/>
        <end position="79"/>
    </location>
</feature>
<protein>
    <recommendedName>
        <fullName evidence="9">FUSC family protein</fullName>
    </recommendedName>
</protein>
<sequence>MDFSYRLGYRAIKTAIAVAVCLFLSYIFGRSTAVFAVVAAILCIQPTYDKSKHTGFHRVIGTLIGSGFSLLTLELAGIIPYYNEFLYIIIFPLMMLALIFVCNVLNLKDSVAPSCVIFAVIVFFHTGSALDTVPYVINRTLETLAGVFVALPINRFILNPKEPDADEQENQG</sequence>
<dbReference type="AlphaFoldDB" id="A0A0M2NAN0"/>
<organism evidence="7 8">
    <name type="scientific">Christensenella hongkongensis</name>
    <dbReference type="NCBI Taxonomy" id="270498"/>
    <lineage>
        <taxon>Bacteria</taxon>
        <taxon>Bacillati</taxon>
        <taxon>Bacillota</taxon>
        <taxon>Clostridia</taxon>
        <taxon>Christensenellales</taxon>
        <taxon>Christensenellaceae</taxon>
        <taxon>Christensenella</taxon>
    </lineage>
</organism>
<keyword evidence="3 6" id="KW-0812">Transmembrane</keyword>
<name>A0A0M2NAN0_9FIRM</name>
<comment type="subcellular location">
    <subcellularLocation>
        <location evidence="1">Cell membrane</location>
        <topology evidence="1">Multi-pass membrane protein</topology>
    </subcellularLocation>
</comment>
<proteinExistence type="predicted"/>
<accession>A0A0M2NAN0</accession>
<evidence type="ECO:0000256" key="5">
    <source>
        <dbReference type="ARBA" id="ARBA00023136"/>
    </source>
</evidence>
<evidence type="ECO:0000256" key="6">
    <source>
        <dbReference type="SAM" id="Phobius"/>
    </source>
</evidence>
<evidence type="ECO:0000256" key="3">
    <source>
        <dbReference type="ARBA" id="ARBA00022692"/>
    </source>
</evidence>
<evidence type="ECO:0000256" key="1">
    <source>
        <dbReference type="ARBA" id="ARBA00004651"/>
    </source>
</evidence>
<evidence type="ECO:0000256" key="4">
    <source>
        <dbReference type="ARBA" id="ARBA00022989"/>
    </source>
</evidence>
<dbReference type="GO" id="GO:0005886">
    <property type="term" value="C:plasma membrane"/>
    <property type="evidence" value="ECO:0007669"/>
    <property type="project" value="UniProtKB-SubCell"/>
</dbReference>
<evidence type="ECO:0000256" key="2">
    <source>
        <dbReference type="ARBA" id="ARBA00022475"/>
    </source>
</evidence>
<dbReference type="InterPro" id="IPR010343">
    <property type="entry name" value="ArAE_1"/>
</dbReference>
<evidence type="ECO:0008006" key="9">
    <source>
        <dbReference type="Google" id="ProtNLM"/>
    </source>
</evidence>
<dbReference type="EMBL" id="LAYJ01000133">
    <property type="protein sequence ID" value="KKI49529.1"/>
    <property type="molecule type" value="Genomic_DNA"/>
</dbReference>
<dbReference type="PANTHER" id="PTHR40064">
    <property type="entry name" value="MEMBRANE PROTEIN-RELATED"/>
    <property type="match status" value="1"/>
</dbReference>
<dbReference type="STRING" id="270498.CHK_3107"/>
<reference evidence="7 8" key="1">
    <citation type="submission" date="2015-04" db="EMBL/GenBank/DDBJ databases">
        <title>Draft genome sequence of bacteremic isolate Catabacter hongkongensis type strain HKU16T.</title>
        <authorList>
            <person name="Lau S.K."/>
            <person name="Teng J.L."/>
            <person name="Huang Y."/>
            <person name="Curreem S.O."/>
            <person name="Tsui S.K."/>
            <person name="Woo P.C."/>
        </authorList>
    </citation>
    <scope>NUCLEOTIDE SEQUENCE [LARGE SCALE GENOMIC DNA]</scope>
    <source>
        <strain evidence="7 8">HKU16</strain>
    </source>
</reference>
<dbReference type="InterPro" id="IPR052984">
    <property type="entry name" value="UPF0421"/>
</dbReference>
<dbReference type="Proteomes" id="UP000034076">
    <property type="component" value="Unassembled WGS sequence"/>
</dbReference>
<gene>
    <name evidence="7" type="ORF">CHK_3107</name>
</gene>
<feature type="transmembrane region" description="Helical" evidence="6">
    <location>
        <begin position="15"/>
        <end position="44"/>
    </location>
</feature>
<dbReference type="PANTHER" id="PTHR40064:SF1">
    <property type="entry name" value="MEMBRANE PROTEIN"/>
    <property type="match status" value="1"/>
</dbReference>
<keyword evidence="5 6" id="KW-0472">Membrane</keyword>
<feature type="transmembrane region" description="Helical" evidence="6">
    <location>
        <begin position="85"/>
        <end position="104"/>
    </location>
</feature>
<keyword evidence="8" id="KW-1185">Reference proteome</keyword>
<evidence type="ECO:0000313" key="7">
    <source>
        <dbReference type="EMBL" id="KKI49529.1"/>
    </source>
</evidence>